<comment type="catalytic activity">
    <reaction evidence="1 5">
        <text>uridine(55) in tRNA = pseudouridine(55) in tRNA</text>
        <dbReference type="Rhea" id="RHEA:42532"/>
        <dbReference type="Rhea" id="RHEA-COMP:10101"/>
        <dbReference type="Rhea" id="RHEA-COMP:10102"/>
        <dbReference type="ChEBI" id="CHEBI:65314"/>
        <dbReference type="ChEBI" id="CHEBI:65315"/>
        <dbReference type="EC" id="5.4.99.25"/>
    </reaction>
</comment>
<dbReference type="InterPro" id="IPR015240">
    <property type="entry name" value="tRNA_sdUridine_synth_fam1_C"/>
</dbReference>
<gene>
    <name evidence="5 9" type="primary">truB</name>
    <name evidence="9" type="ORF">PMARG_ME00048</name>
</gene>
<organism evidence="9 10">
    <name type="scientific">Candidatus Mikella endobia</name>
    <dbReference type="NCBI Taxonomy" id="1778264"/>
    <lineage>
        <taxon>Bacteria</taxon>
        <taxon>Pseudomonadati</taxon>
        <taxon>Pseudomonadota</taxon>
        <taxon>Gammaproteobacteria</taxon>
        <taxon>Enterobacterales</taxon>
        <taxon>Enterobacteriaceae</taxon>
        <taxon>Candidatus Mikella</taxon>
    </lineage>
</organism>
<dbReference type="AlphaFoldDB" id="A0A143WPK8"/>
<dbReference type="Pfam" id="PF16198">
    <property type="entry name" value="TruB_C_2"/>
    <property type="match status" value="1"/>
</dbReference>
<feature type="binding site" evidence="5">
    <location>
        <position position="179"/>
    </location>
    <ligand>
        <name>substrate</name>
    </ligand>
</feature>
<feature type="domain" description="tRNA pseudouridylate synthase B C-terminal" evidence="8">
    <location>
        <begin position="181"/>
        <end position="245"/>
    </location>
</feature>
<keyword evidence="10" id="KW-1185">Reference proteome</keyword>
<dbReference type="GO" id="GO:1990481">
    <property type="term" value="P:mRNA pseudouridine synthesis"/>
    <property type="evidence" value="ECO:0007669"/>
    <property type="project" value="TreeGrafter"/>
</dbReference>
<evidence type="ECO:0000259" key="7">
    <source>
        <dbReference type="Pfam" id="PF09157"/>
    </source>
</evidence>
<name>A0A143WPK8_9ENTR</name>
<dbReference type="NCBIfam" id="TIGR00431">
    <property type="entry name" value="TruB"/>
    <property type="match status" value="1"/>
</dbReference>
<evidence type="ECO:0000313" key="9">
    <source>
        <dbReference type="EMBL" id="CUX95664.1"/>
    </source>
</evidence>
<evidence type="ECO:0000259" key="6">
    <source>
        <dbReference type="Pfam" id="PF01509"/>
    </source>
</evidence>
<comment type="function">
    <text evidence="5">Responsible for synthesis of pseudouridine from uracil-55 in the psi GC loop of transfer RNAs.</text>
</comment>
<dbReference type="Proteomes" id="UP000095697">
    <property type="component" value="Chromosome I"/>
</dbReference>
<dbReference type="GO" id="GO:0031119">
    <property type="term" value="P:tRNA pseudouridine synthesis"/>
    <property type="evidence" value="ECO:0007669"/>
    <property type="project" value="UniProtKB-UniRule"/>
</dbReference>
<keyword evidence="3 5" id="KW-0819">tRNA processing</keyword>
<dbReference type="InterPro" id="IPR020103">
    <property type="entry name" value="PsdUridine_synth_cat_dom_sf"/>
</dbReference>
<evidence type="ECO:0000256" key="1">
    <source>
        <dbReference type="ARBA" id="ARBA00000385"/>
    </source>
</evidence>
<feature type="binding site" evidence="5">
    <location>
        <position position="43"/>
    </location>
    <ligand>
        <name>substrate</name>
    </ligand>
</feature>
<proteinExistence type="inferred from homology"/>
<dbReference type="GO" id="GO:0160148">
    <property type="term" value="F:tRNA pseudouridine(55) synthase activity"/>
    <property type="evidence" value="ECO:0007669"/>
    <property type="project" value="UniProtKB-EC"/>
</dbReference>
<feature type="domain" description="tRNA pseudouridine synthase II TruB subfamily 1 C-terminal" evidence="7">
    <location>
        <begin position="249"/>
        <end position="306"/>
    </location>
</feature>
<dbReference type="SUPFAM" id="SSF55120">
    <property type="entry name" value="Pseudouridine synthase"/>
    <property type="match status" value="1"/>
</dbReference>
<dbReference type="InterPro" id="IPR014780">
    <property type="entry name" value="tRNA_psdUridine_synth_TruB"/>
</dbReference>
<dbReference type="SUPFAM" id="SSF88697">
    <property type="entry name" value="PUA domain-like"/>
    <property type="match status" value="1"/>
</dbReference>
<dbReference type="KEGG" id="cmik:PMARG_ME00048"/>
<feature type="binding site" evidence="5">
    <location>
        <position position="200"/>
    </location>
    <ligand>
        <name>substrate</name>
    </ligand>
</feature>
<sequence length="311" mass="34747">MKHLNCSYRNINGIVLLDKPLDISSNNVLQNVKRLYYAKKAGHTGSLDPLATGMLPICLGEATKFSQFLLNADKRYKVTAKLGERTNTSDAKGQIINRRPVLLNKTKLMTELNYFLGEKKQVPSIFSALKYQGRPLYEYARKGIPVVREARPINIYDLKLHHWDLTKLELEIHCSKGTYIRTIIDDLGERLGCGAHVIALRRIAIANYSSKDMITLKTIQAIHTETRQETLACLDALLLPIDSALIAMPTINIPSSLADRVLLGQPINLIAPPTVGLVRMIYGTTNQFFGIGEITSQALLIPRRLIAKNCI</sequence>
<dbReference type="PATRIC" id="fig|1778264.3.peg.44"/>
<dbReference type="OrthoDB" id="9802309at2"/>
<dbReference type="InterPro" id="IPR015947">
    <property type="entry name" value="PUA-like_sf"/>
</dbReference>
<feature type="domain" description="Pseudouridine synthase II N-terminal" evidence="6">
    <location>
        <begin position="33"/>
        <end position="180"/>
    </location>
</feature>
<dbReference type="Pfam" id="PF01509">
    <property type="entry name" value="TruB_N"/>
    <property type="match status" value="1"/>
</dbReference>
<feature type="active site" description="Nucleophile" evidence="5">
    <location>
        <position position="48"/>
    </location>
</feature>
<feature type="binding site" evidence="5">
    <location>
        <position position="76"/>
    </location>
    <ligand>
        <name>substrate</name>
    </ligand>
</feature>
<dbReference type="HAMAP" id="MF_01080">
    <property type="entry name" value="TruB_bact"/>
    <property type="match status" value="1"/>
</dbReference>
<dbReference type="CDD" id="cd21152">
    <property type="entry name" value="PUA_TruB_bacterial"/>
    <property type="match status" value="1"/>
</dbReference>
<evidence type="ECO:0000259" key="8">
    <source>
        <dbReference type="Pfam" id="PF16198"/>
    </source>
</evidence>
<dbReference type="InterPro" id="IPR032819">
    <property type="entry name" value="TruB_C"/>
</dbReference>
<dbReference type="EC" id="5.4.99.25" evidence="5"/>
<dbReference type="InterPro" id="IPR002501">
    <property type="entry name" value="PsdUridine_synth_N"/>
</dbReference>
<dbReference type="PANTHER" id="PTHR13767">
    <property type="entry name" value="TRNA-PSEUDOURIDINE SYNTHASE"/>
    <property type="match status" value="1"/>
</dbReference>
<dbReference type="Gene3D" id="2.30.130.10">
    <property type="entry name" value="PUA domain"/>
    <property type="match status" value="1"/>
</dbReference>
<evidence type="ECO:0000256" key="2">
    <source>
        <dbReference type="ARBA" id="ARBA00005642"/>
    </source>
</evidence>
<dbReference type="Gene3D" id="3.30.2350.10">
    <property type="entry name" value="Pseudouridine synthase"/>
    <property type="match status" value="1"/>
</dbReference>
<evidence type="ECO:0000256" key="4">
    <source>
        <dbReference type="ARBA" id="ARBA00023235"/>
    </source>
</evidence>
<dbReference type="InterPro" id="IPR036974">
    <property type="entry name" value="PUA_sf"/>
</dbReference>
<evidence type="ECO:0000256" key="3">
    <source>
        <dbReference type="ARBA" id="ARBA00022694"/>
    </source>
</evidence>
<reference evidence="10" key="1">
    <citation type="submission" date="2016-01" db="EMBL/GenBank/DDBJ databases">
        <authorList>
            <person name="Husnik F."/>
        </authorList>
    </citation>
    <scope>NUCLEOTIDE SEQUENCE [LARGE SCALE GENOMIC DNA]</scope>
</reference>
<protein>
    <recommendedName>
        <fullName evidence="5">tRNA pseudouridine synthase B</fullName>
        <ecNumber evidence="5">5.4.99.25</ecNumber>
    </recommendedName>
    <alternativeName>
        <fullName evidence="5">tRNA pseudouridine(55) synthase</fullName>
        <shortName evidence="5">Psi55 synthase</shortName>
    </alternativeName>
    <alternativeName>
        <fullName evidence="5">tRNA pseudouridylate synthase</fullName>
    </alternativeName>
    <alternativeName>
        <fullName evidence="5">tRNA-uridine isomerase</fullName>
    </alternativeName>
</protein>
<dbReference type="PANTHER" id="PTHR13767:SF2">
    <property type="entry name" value="PSEUDOURIDYLATE SYNTHASE TRUB1"/>
    <property type="match status" value="1"/>
</dbReference>
<dbReference type="GO" id="GO:0003723">
    <property type="term" value="F:RNA binding"/>
    <property type="evidence" value="ECO:0007669"/>
    <property type="project" value="InterPro"/>
</dbReference>
<evidence type="ECO:0000313" key="10">
    <source>
        <dbReference type="Proteomes" id="UP000095697"/>
    </source>
</evidence>
<dbReference type="EMBL" id="LN999831">
    <property type="protein sequence ID" value="CUX95664.1"/>
    <property type="molecule type" value="Genomic_DNA"/>
</dbReference>
<dbReference type="STRING" id="1778264.PMARG_ME00048"/>
<dbReference type="RefSeq" id="WP_067568998.1">
    <property type="nucleotide sequence ID" value="NZ_LN999831.1"/>
</dbReference>
<evidence type="ECO:0000256" key="5">
    <source>
        <dbReference type="HAMAP-Rule" id="MF_01080"/>
    </source>
</evidence>
<dbReference type="Pfam" id="PF09157">
    <property type="entry name" value="TruB-C_2"/>
    <property type="match status" value="1"/>
</dbReference>
<comment type="similarity">
    <text evidence="2 5">Belongs to the pseudouridine synthase TruB family. Type 1 subfamily.</text>
</comment>
<keyword evidence="4 5" id="KW-0413">Isomerase</keyword>
<dbReference type="CDD" id="cd02573">
    <property type="entry name" value="PseudoU_synth_EcTruB"/>
    <property type="match status" value="1"/>
</dbReference>
<accession>A0A143WPK8</accession>